<reference evidence="1 2" key="1">
    <citation type="journal article" date="2020" name="Cell">
        <title>Large-Scale Comparative Analyses of Tick Genomes Elucidate Their Genetic Diversity and Vector Capacities.</title>
        <authorList>
            <consortium name="Tick Genome and Microbiome Consortium (TIGMIC)"/>
            <person name="Jia N."/>
            <person name="Wang J."/>
            <person name="Shi W."/>
            <person name="Du L."/>
            <person name="Sun Y."/>
            <person name="Zhan W."/>
            <person name="Jiang J.F."/>
            <person name="Wang Q."/>
            <person name="Zhang B."/>
            <person name="Ji P."/>
            <person name="Bell-Sakyi L."/>
            <person name="Cui X.M."/>
            <person name="Yuan T.T."/>
            <person name="Jiang B.G."/>
            <person name="Yang W.F."/>
            <person name="Lam T.T."/>
            <person name="Chang Q.C."/>
            <person name="Ding S.J."/>
            <person name="Wang X.J."/>
            <person name="Zhu J.G."/>
            <person name="Ruan X.D."/>
            <person name="Zhao L."/>
            <person name="Wei J.T."/>
            <person name="Ye R.Z."/>
            <person name="Que T.C."/>
            <person name="Du C.H."/>
            <person name="Zhou Y.H."/>
            <person name="Cheng J.X."/>
            <person name="Dai P.F."/>
            <person name="Guo W.B."/>
            <person name="Han X.H."/>
            <person name="Huang E.J."/>
            <person name="Li L.F."/>
            <person name="Wei W."/>
            <person name="Gao Y.C."/>
            <person name="Liu J.Z."/>
            <person name="Shao H.Z."/>
            <person name="Wang X."/>
            <person name="Wang C.C."/>
            <person name="Yang T.C."/>
            <person name="Huo Q.B."/>
            <person name="Li W."/>
            <person name="Chen H.Y."/>
            <person name="Chen S.E."/>
            <person name="Zhou L.G."/>
            <person name="Ni X.B."/>
            <person name="Tian J.H."/>
            <person name="Sheng Y."/>
            <person name="Liu T."/>
            <person name="Pan Y.S."/>
            <person name="Xia L.Y."/>
            <person name="Li J."/>
            <person name="Zhao F."/>
            <person name="Cao W.C."/>
        </authorList>
    </citation>
    <scope>NUCLEOTIDE SEQUENCE [LARGE SCALE GENOMIC DNA]</scope>
    <source>
        <strain evidence="1">Iper-2018</strain>
    </source>
</reference>
<dbReference type="Proteomes" id="UP000805193">
    <property type="component" value="Unassembled WGS sequence"/>
</dbReference>
<evidence type="ECO:0000313" key="1">
    <source>
        <dbReference type="EMBL" id="KAG0443564.1"/>
    </source>
</evidence>
<dbReference type="EMBL" id="JABSTQ010003228">
    <property type="protein sequence ID" value="KAG0443564.1"/>
    <property type="molecule type" value="Genomic_DNA"/>
</dbReference>
<keyword evidence="2" id="KW-1185">Reference proteome</keyword>
<gene>
    <name evidence="1" type="ORF">HPB47_014777</name>
</gene>
<protein>
    <submittedName>
        <fullName evidence="1">Uncharacterized protein</fullName>
    </submittedName>
</protein>
<accession>A0AC60QVE7</accession>
<sequence>MTRTYLDIETPSRFVRKQPMPPKRTPPARPPTTRSAQRGGAHPSTDGSPTRATSPTGDNGTRTPHASAPHAANPLAPSVATSINTAELVSALTTALRTAFPEAIPRRHRRAPAYEPLPPATSDDEEVPLTRGFETSQSHPGRYHAHLTESDSEDSDTDYSRPLEHSRRHPTHIRPHREPTGARGQRLFTVTDPPTRRDFRNALLFVDRASRSSKYFGTRDVVEVQLLEEFLHVWDSTPPLKPSAKLRIFDRVRLLYHPFRATRTPPPPSSLERPSPLRRSQIVPADPPPEDEVAPRLPEEEVVADLPSRPLPQNPPSDLFGPLVRTCVPPPTELFDRMPLWHHRDYVPLPPSDTPPPTDVPVSLPPSEATPSSAALAQRVVTELDIVLKDPQPILVGVGDQQVIAIVQDIVQPPDILLQAIQAANLPCTPTATPAHSEPLSTSSTEDEEEEDTWVLAADRILRWLDNQPVADEPDSQGDDTLDDDDSRAPTLLHPGPWHPVRPSAPPPQVDWDSTSRIFSFHPPASYGNLRVACDTSSVVNNRPPDPEQLPVLREAVASMEASGLIARTTRGPFLSPIQLAPKNSRESRFVLDASHLTPHLKAPPFRLDPLPKVLLQVPLPPQPYFVKVDLAEAFYHVTLHPQARRLTTFRLDGKYYHFTRMPFGLRPAPFVMQSLATAFSRHLRSKGLWAWSYVDNILAAHSDSAFLQRTILDFVDDLTTCGFKINPRDTCLTPATSIKFLGFCLDTNSSTLSHTPQRVQSLRDTLRLLETPQPQKLYRRLAGLGPVYCAKCGTASLMWSLLCQPPPSSTMYADASATGLAVVTTDAAFAVITNPSPAIYLRETIAWLPEKGS</sequence>
<comment type="caution">
    <text evidence="1">The sequence shown here is derived from an EMBL/GenBank/DDBJ whole genome shotgun (WGS) entry which is preliminary data.</text>
</comment>
<proteinExistence type="predicted"/>
<evidence type="ECO:0000313" key="2">
    <source>
        <dbReference type="Proteomes" id="UP000805193"/>
    </source>
</evidence>
<name>A0AC60QVE7_IXOPE</name>
<organism evidence="1 2">
    <name type="scientific">Ixodes persulcatus</name>
    <name type="common">Taiga tick</name>
    <dbReference type="NCBI Taxonomy" id="34615"/>
    <lineage>
        <taxon>Eukaryota</taxon>
        <taxon>Metazoa</taxon>
        <taxon>Ecdysozoa</taxon>
        <taxon>Arthropoda</taxon>
        <taxon>Chelicerata</taxon>
        <taxon>Arachnida</taxon>
        <taxon>Acari</taxon>
        <taxon>Parasitiformes</taxon>
        <taxon>Ixodida</taxon>
        <taxon>Ixodoidea</taxon>
        <taxon>Ixodidae</taxon>
        <taxon>Ixodinae</taxon>
        <taxon>Ixodes</taxon>
    </lineage>
</organism>